<dbReference type="STRING" id="1754191.A0A1Y1VHR3"/>
<dbReference type="GO" id="GO:0005634">
    <property type="term" value="C:nucleus"/>
    <property type="evidence" value="ECO:0007669"/>
    <property type="project" value="EnsemblFungi"/>
</dbReference>
<keyword evidence="4" id="KW-0804">Transcription</keyword>
<evidence type="ECO:0000256" key="4">
    <source>
        <dbReference type="ARBA" id="ARBA00023163"/>
    </source>
</evidence>
<reference evidence="7 8" key="1">
    <citation type="submission" date="2016-08" db="EMBL/GenBank/DDBJ databases">
        <title>Genomes of anaerobic fungi encode conserved fungal cellulosomes for biomass hydrolysis.</title>
        <authorList>
            <consortium name="DOE Joint Genome Institute"/>
            <person name="Haitjema C.H."/>
            <person name="Gilmore S.P."/>
            <person name="Henske J.K."/>
            <person name="Solomon K.V."/>
            <person name="De Groot R."/>
            <person name="Kuo A."/>
            <person name="Mondo S.J."/>
            <person name="Salamov A.A."/>
            <person name="Labutti K."/>
            <person name="Zhao Z."/>
            <person name="Chiniquy J."/>
            <person name="Barry K."/>
            <person name="Brewer H.M."/>
            <person name="Purvine S.O."/>
            <person name="Wright A.T."/>
            <person name="Boxma B."/>
            <person name="Van Alen T."/>
            <person name="Hackstein J.H."/>
            <person name="Baker S.E."/>
            <person name="Grigoriev I.V."/>
            <person name="O'Malley M.A."/>
        </authorList>
    </citation>
    <scope>NUCLEOTIDE SEQUENCE [LARGE SCALE GENOMIC DNA]</scope>
    <source>
        <strain evidence="8">finn</strain>
    </source>
</reference>
<accession>A0A1Y1VHR3</accession>
<comment type="function">
    <text evidence="5">Transcriptional coactivator that stimulates GCN4-dependent transcriptional activity by bridging the DNA-binding region of GCN4 and TBP (SPT15), thereby recruiting TBP to GCN4-bound promoters. Involved in induction of the ribosome quality control (RQC) pathway; a pathway that degrades nascent peptide chains during problematic translation. Required to prevent stalled ribosomes from frameshifting.</text>
</comment>
<evidence type="ECO:0000256" key="2">
    <source>
        <dbReference type="ARBA" id="ARBA00023015"/>
    </source>
</evidence>
<evidence type="ECO:0000313" key="7">
    <source>
        <dbReference type="EMBL" id="ORX56582.1"/>
    </source>
</evidence>
<evidence type="ECO:0000259" key="6">
    <source>
        <dbReference type="PROSITE" id="PS50943"/>
    </source>
</evidence>
<comment type="caution">
    <text evidence="7">The sequence shown here is derived from an EMBL/GenBank/DDBJ whole genome shotgun (WGS) entry which is preliminary data.</text>
</comment>
<dbReference type="Pfam" id="PF01381">
    <property type="entry name" value="HTH_3"/>
    <property type="match status" value="1"/>
</dbReference>
<comment type="similarity">
    <text evidence="1">Belongs to the MBF1 family.</text>
</comment>
<dbReference type="PROSITE" id="PS50943">
    <property type="entry name" value="HTH_CROC1"/>
    <property type="match status" value="1"/>
</dbReference>
<keyword evidence="2" id="KW-0805">Transcription regulation</keyword>
<sequence>MNTDWDSVTIIRKKQARTNTIRTQAQLNAAGREGAIVSTQKKLNVQLGGLNKGKGNTEGQRAAKIDRDTGENGFHINTVSNDVSKVIQKARQEKGWTQKELATKICEKPQVVNEYESGRAKPNQQILSKLERNLGVKLRGKNIGEPLTFGKKK</sequence>
<dbReference type="GO" id="GO:1990145">
    <property type="term" value="P:maintenance of translational fidelity"/>
    <property type="evidence" value="ECO:0007669"/>
    <property type="project" value="EnsemblFungi"/>
</dbReference>
<dbReference type="GO" id="GO:0003677">
    <property type="term" value="F:DNA binding"/>
    <property type="evidence" value="ECO:0007669"/>
    <property type="project" value="UniProtKB-KW"/>
</dbReference>
<evidence type="ECO:0000313" key="8">
    <source>
        <dbReference type="Proteomes" id="UP000193719"/>
    </source>
</evidence>
<dbReference type="SMART" id="SM00530">
    <property type="entry name" value="HTH_XRE"/>
    <property type="match status" value="1"/>
</dbReference>
<gene>
    <name evidence="7" type="ORF">BCR36DRAFT_279649</name>
</gene>
<dbReference type="Pfam" id="PF08523">
    <property type="entry name" value="MBF1"/>
    <property type="match status" value="1"/>
</dbReference>
<dbReference type="InterPro" id="IPR013729">
    <property type="entry name" value="MBF1_N"/>
</dbReference>
<dbReference type="Gene3D" id="1.10.260.40">
    <property type="entry name" value="lambda repressor-like DNA-binding domains"/>
    <property type="match status" value="1"/>
</dbReference>
<dbReference type="CDD" id="cd00093">
    <property type="entry name" value="HTH_XRE"/>
    <property type="match status" value="1"/>
</dbReference>
<dbReference type="GO" id="GO:0005737">
    <property type="term" value="C:cytoplasm"/>
    <property type="evidence" value="ECO:0007669"/>
    <property type="project" value="EnsemblFungi"/>
</dbReference>
<feature type="domain" description="HTH cro/C1-type" evidence="6">
    <location>
        <begin position="87"/>
        <end position="141"/>
    </location>
</feature>
<dbReference type="SUPFAM" id="SSF47413">
    <property type="entry name" value="lambda repressor-like DNA-binding domains"/>
    <property type="match status" value="1"/>
</dbReference>
<dbReference type="GO" id="GO:0072344">
    <property type="term" value="P:rescue of stalled ribosome"/>
    <property type="evidence" value="ECO:0007669"/>
    <property type="project" value="EnsemblFungi"/>
</dbReference>
<organism evidence="7 8">
    <name type="scientific">Piromyces finnis</name>
    <dbReference type="NCBI Taxonomy" id="1754191"/>
    <lineage>
        <taxon>Eukaryota</taxon>
        <taxon>Fungi</taxon>
        <taxon>Fungi incertae sedis</taxon>
        <taxon>Chytridiomycota</taxon>
        <taxon>Chytridiomycota incertae sedis</taxon>
        <taxon>Neocallimastigomycetes</taxon>
        <taxon>Neocallimastigales</taxon>
        <taxon>Neocallimastigaceae</taxon>
        <taxon>Piromyces</taxon>
    </lineage>
</organism>
<evidence type="ECO:0000256" key="3">
    <source>
        <dbReference type="ARBA" id="ARBA00023125"/>
    </source>
</evidence>
<name>A0A1Y1VHR3_9FUNG</name>
<evidence type="ECO:0000256" key="5">
    <source>
        <dbReference type="ARBA" id="ARBA00035107"/>
    </source>
</evidence>
<dbReference type="InterPro" id="IPR010982">
    <property type="entry name" value="Lambda_DNA-bd_dom_sf"/>
</dbReference>
<proteinExistence type="inferred from homology"/>
<dbReference type="GO" id="GO:0140469">
    <property type="term" value="P:GCN2-mediated signaling"/>
    <property type="evidence" value="ECO:0007669"/>
    <property type="project" value="EnsemblFungi"/>
</dbReference>
<dbReference type="Proteomes" id="UP000193719">
    <property type="component" value="Unassembled WGS sequence"/>
</dbReference>
<dbReference type="GO" id="GO:0043022">
    <property type="term" value="F:ribosome binding"/>
    <property type="evidence" value="ECO:0007669"/>
    <property type="project" value="EnsemblFungi"/>
</dbReference>
<protein>
    <submittedName>
        <fullName evidence="7">Putative suppressor of frameshift mutations protein</fullName>
    </submittedName>
</protein>
<dbReference type="AlphaFoldDB" id="A0A1Y1VHR3"/>
<dbReference type="InterPro" id="IPR001387">
    <property type="entry name" value="Cro/C1-type_HTH"/>
</dbReference>
<dbReference type="PANTHER" id="PTHR10245">
    <property type="entry name" value="ENDOTHELIAL DIFFERENTIATION-RELATED FACTOR 1 MULTIPROTEIN BRIDGING FACTOR 1"/>
    <property type="match status" value="1"/>
</dbReference>
<reference evidence="7 8" key="2">
    <citation type="submission" date="2016-08" db="EMBL/GenBank/DDBJ databases">
        <title>Pervasive Adenine N6-methylation of Active Genes in Fungi.</title>
        <authorList>
            <consortium name="DOE Joint Genome Institute"/>
            <person name="Mondo S.J."/>
            <person name="Dannebaum R.O."/>
            <person name="Kuo R.C."/>
            <person name="Labutti K."/>
            <person name="Haridas S."/>
            <person name="Kuo A."/>
            <person name="Salamov A."/>
            <person name="Ahrendt S.R."/>
            <person name="Lipzen A."/>
            <person name="Sullivan W."/>
            <person name="Andreopoulos W.B."/>
            <person name="Clum A."/>
            <person name="Lindquist E."/>
            <person name="Daum C."/>
            <person name="Ramamoorthy G.K."/>
            <person name="Gryganskyi A."/>
            <person name="Culley D."/>
            <person name="Magnuson J.K."/>
            <person name="James T.Y."/>
            <person name="O'Malley M.A."/>
            <person name="Stajich J.E."/>
            <person name="Spatafora J.W."/>
            <person name="Visel A."/>
            <person name="Grigoriev I.V."/>
        </authorList>
    </citation>
    <scope>NUCLEOTIDE SEQUENCE [LARGE SCALE GENOMIC DNA]</scope>
    <source>
        <strain evidence="8">finn</strain>
    </source>
</reference>
<dbReference type="EMBL" id="MCFH01000007">
    <property type="protein sequence ID" value="ORX56582.1"/>
    <property type="molecule type" value="Genomic_DNA"/>
</dbReference>
<dbReference type="OrthoDB" id="10253401at2759"/>
<keyword evidence="8" id="KW-1185">Reference proteome</keyword>
<dbReference type="FunFam" id="1.10.260.40:FF:000015">
    <property type="entry name" value="Endothelial differentiation-related factor 1"/>
    <property type="match status" value="1"/>
</dbReference>
<evidence type="ECO:0000256" key="1">
    <source>
        <dbReference type="ARBA" id="ARBA00009802"/>
    </source>
</evidence>
<dbReference type="PANTHER" id="PTHR10245:SF15">
    <property type="entry name" value="ENDOTHELIAL DIFFERENTIATION-RELATED FACTOR 1"/>
    <property type="match status" value="1"/>
</dbReference>
<keyword evidence="3" id="KW-0238">DNA-binding</keyword>